<dbReference type="EMBL" id="JADMKU010000007">
    <property type="protein sequence ID" value="MBR9651368.1"/>
    <property type="molecule type" value="Genomic_DNA"/>
</dbReference>
<dbReference type="Pfam" id="PF07005">
    <property type="entry name" value="SBD_N"/>
    <property type="match status" value="1"/>
</dbReference>
<sequence>MLIIADDYTGAADAAAGFATCGFSAMILLDGHDVQTDFEVIALDLDTRHRTAEEAHERVREALADNTAGRSVFKKIDSTLRGQIGAELRALSTADNDRTAPMLIAPAVPENDRVVIDGRVFVRGVPLEETDIWRHECAAFGGQLPARMSERLLLSGLRAEEIHLGKLREGAQALMAHLLERRIAGVEAVILDTETPEDLLIIAETATTFETMPVCVGAAGLARALSCLMTPREVDKPVAPATPATPVLMAIASQSRTARAQIEHVAARPDVAIIEIARGVESCVARAAELLAKGRHVLLYPPAATQDCLSRDHAAAMSQVVAKTASHAGALIASGGDTARACLRALGCDRIKVEGELAPGVVLGHPIDRPDLRFVSKAGDFGEADTLATCIDQLTLPSQGNDL</sequence>
<name>A0ABS5HR22_9RHOB</name>
<comment type="caution">
    <text evidence="9">The sequence shown here is derived from an EMBL/GenBank/DDBJ whole genome shotgun (WGS) entry which is preliminary data.</text>
</comment>
<dbReference type="Gene3D" id="3.40.50.10840">
    <property type="entry name" value="Putative sugar-binding, N-terminal domain"/>
    <property type="match status" value="1"/>
</dbReference>
<gene>
    <name evidence="9" type="ORF">IT775_09555</name>
</gene>
<evidence type="ECO:0000256" key="3">
    <source>
        <dbReference type="ARBA" id="ARBA00022741"/>
    </source>
</evidence>
<dbReference type="InterPro" id="IPR042213">
    <property type="entry name" value="NBD_C_sf"/>
</dbReference>
<proteinExistence type="inferred from homology"/>
<organism evidence="9 10">
    <name type="scientific">Thalassovita aquimarina</name>
    <dbReference type="NCBI Taxonomy" id="2785917"/>
    <lineage>
        <taxon>Bacteria</taxon>
        <taxon>Pseudomonadati</taxon>
        <taxon>Pseudomonadota</taxon>
        <taxon>Alphaproteobacteria</taxon>
        <taxon>Rhodobacterales</taxon>
        <taxon>Roseobacteraceae</taxon>
        <taxon>Thalassovita</taxon>
    </lineage>
</organism>
<accession>A0ABS5HR22</accession>
<evidence type="ECO:0000313" key="10">
    <source>
        <dbReference type="Proteomes" id="UP001195941"/>
    </source>
</evidence>
<evidence type="ECO:0000256" key="5">
    <source>
        <dbReference type="ARBA" id="ARBA00022840"/>
    </source>
</evidence>
<evidence type="ECO:0000256" key="1">
    <source>
        <dbReference type="ARBA" id="ARBA00005715"/>
    </source>
</evidence>
<keyword evidence="2" id="KW-0808">Transferase</keyword>
<reference evidence="9 10" key="1">
    <citation type="journal article" date="2021" name="Arch. Microbiol.">
        <title>Thalassobius aquimarinus sp. nov., isolated from the Sea of Japan seashore.</title>
        <authorList>
            <person name="Kurilenko V.V."/>
            <person name="Romanenko L.A."/>
            <person name="Chernysheva N.Y."/>
            <person name="Velansky P.V."/>
            <person name="Tekutyeva L.A."/>
            <person name="Isaeva M.P."/>
            <person name="Mikhailov V.V."/>
        </authorList>
    </citation>
    <scope>NUCLEOTIDE SEQUENCE [LARGE SCALE GENOMIC DNA]</scope>
    <source>
        <strain evidence="9 10">KMM 8518</strain>
    </source>
</reference>
<dbReference type="SUPFAM" id="SSF142764">
    <property type="entry name" value="YgbK-like"/>
    <property type="match status" value="1"/>
</dbReference>
<comment type="similarity">
    <text evidence="1">Belongs to the four-carbon acid sugar kinase family.</text>
</comment>
<dbReference type="Proteomes" id="UP001195941">
    <property type="component" value="Unassembled WGS sequence"/>
</dbReference>
<keyword evidence="5" id="KW-0067">ATP-binding</keyword>
<evidence type="ECO:0000256" key="4">
    <source>
        <dbReference type="ARBA" id="ARBA00022777"/>
    </source>
</evidence>
<evidence type="ECO:0000313" key="9">
    <source>
        <dbReference type="EMBL" id="MBR9651368.1"/>
    </source>
</evidence>
<evidence type="ECO:0000259" key="8">
    <source>
        <dbReference type="Pfam" id="PF17042"/>
    </source>
</evidence>
<feature type="domain" description="Four-carbon acid sugar kinase nucleotide binding" evidence="8">
    <location>
        <begin position="249"/>
        <end position="387"/>
    </location>
</feature>
<protein>
    <submittedName>
        <fullName evidence="9">Four-carbon acid sugar kinase family protein</fullName>
    </submittedName>
</protein>
<dbReference type="Pfam" id="PF17042">
    <property type="entry name" value="NBD_C"/>
    <property type="match status" value="1"/>
</dbReference>
<keyword evidence="6" id="KW-0119">Carbohydrate metabolism</keyword>
<keyword evidence="10" id="KW-1185">Reference proteome</keyword>
<feature type="domain" description="Four-carbon acid sugar kinase N-terminal" evidence="7">
    <location>
        <begin position="1"/>
        <end position="225"/>
    </location>
</feature>
<evidence type="ECO:0000256" key="2">
    <source>
        <dbReference type="ARBA" id="ARBA00022679"/>
    </source>
</evidence>
<dbReference type="InterPro" id="IPR037051">
    <property type="entry name" value="4-carb_acid_sugar_kinase_N_sf"/>
</dbReference>
<dbReference type="InterPro" id="IPR031475">
    <property type="entry name" value="NBD_C"/>
</dbReference>
<dbReference type="GO" id="GO:0016301">
    <property type="term" value="F:kinase activity"/>
    <property type="evidence" value="ECO:0007669"/>
    <property type="project" value="UniProtKB-KW"/>
</dbReference>
<keyword evidence="4 9" id="KW-0418">Kinase</keyword>
<dbReference type="RefSeq" id="WP_212700889.1">
    <property type="nucleotide sequence ID" value="NZ_JADMKU010000007.1"/>
</dbReference>
<evidence type="ECO:0000256" key="6">
    <source>
        <dbReference type="ARBA" id="ARBA00023277"/>
    </source>
</evidence>
<keyword evidence="3" id="KW-0547">Nucleotide-binding</keyword>
<dbReference type="Gene3D" id="3.40.980.20">
    <property type="entry name" value="Four-carbon acid sugar kinase, nucleotide binding domain"/>
    <property type="match status" value="1"/>
</dbReference>
<dbReference type="InterPro" id="IPR010737">
    <property type="entry name" value="4-carb_acid_sugar_kinase_N"/>
</dbReference>
<evidence type="ECO:0000259" key="7">
    <source>
        <dbReference type="Pfam" id="PF07005"/>
    </source>
</evidence>